<protein>
    <submittedName>
        <fullName evidence="1">Uncharacterized protein</fullName>
    </submittedName>
</protein>
<evidence type="ECO:0000313" key="1">
    <source>
        <dbReference type="EMBL" id="RXH97282.1"/>
    </source>
</evidence>
<organism evidence="1 2">
    <name type="scientific">Malus domestica</name>
    <name type="common">Apple</name>
    <name type="synonym">Pyrus malus</name>
    <dbReference type="NCBI Taxonomy" id="3750"/>
    <lineage>
        <taxon>Eukaryota</taxon>
        <taxon>Viridiplantae</taxon>
        <taxon>Streptophyta</taxon>
        <taxon>Embryophyta</taxon>
        <taxon>Tracheophyta</taxon>
        <taxon>Spermatophyta</taxon>
        <taxon>Magnoliopsida</taxon>
        <taxon>eudicotyledons</taxon>
        <taxon>Gunneridae</taxon>
        <taxon>Pentapetalae</taxon>
        <taxon>rosids</taxon>
        <taxon>fabids</taxon>
        <taxon>Rosales</taxon>
        <taxon>Rosaceae</taxon>
        <taxon>Amygdaloideae</taxon>
        <taxon>Maleae</taxon>
        <taxon>Malus</taxon>
    </lineage>
</organism>
<evidence type="ECO:0000313" key="2">
    <source>
        <dbReference type="Proteomes" id="UP000290289"/>
    </source>
</evidence>
<dbReference type="AlphaFoldDB" id="A0A498JUS2"/>
<accession>A0A498JUS2</accession>
<dbReference type="EMBL" id="RDQH01000332">
    <property type="protein sequence ID" value="RXH97282.1"/>
    <property type="molecule type" value="Genomic_DNA"/>
</dbReference>
<proteinExistence type="predicted"/>
<name>A0A498JUS2_MALDO</name>
<comment type="caution">
    <text evidence="1">The sequence shown here is derived from an EMBL/GenBank/DDBJ whole genome shotgun (WGS) entry which is preliminary data.</text>
</comment>
<gene>
    <name evidence="1" type="ORF">DVH24_035950</name>
</gene>
<sequence>MLMKLIVGKTVALSQLADQDVNFILAYYIGVIVIMYEDFLTDKCGWVNWYLVGKFVMKNLYALHLFDEMFERYNMENMSFSSNLEALDIVVLVCRSWPKDHVASFTEENGTLGYIHAIKQFLCLSLLQICALTVMAISQLHCSIFTNLLLKLNKEFCNRVDVHLNAVSFPNCVENDQIFQQPGWCQKLNDPCDNISYQKVVFNKRNNTKWLMEKPCILSFMVVEENGKRKAFGFVTSIIRLLEESANLKGLKDGHVRQEQDMFAVLSCKHINDLLKIKAELFPCNFQKLLPIVLCLPLVIEHHNAWKIAILFCDASLDTIVLQFLLELLSVGKASVGIVIGEGTTNENVLDIRTWAILFEDHCFMVEEMLYLAEMDKNFPDDAYLSDALPLNLRKSLIIHTSYFKKVISMVANSLTSSPNLEIRVNLLF</sequence>
<reference evidence="1 2" key="1">
    <citation type="submission" date="2018-10" db="EMBL/GenBank/DDBJ databases">
        <title>A high-quality apple genome assembly.</title>
        <authorList>
            <person name="Hu J."/>
        </authorList>
    </citation>
    <scope>NUCLEOTIDE SEQUENCE [LARGE SCALE GENOMIC DNA]</scope>
    <source>
        <strain evidence="2">cv. HFTH1</strain>
        <tissue evidence="1">Young leaf</tissue>
    </source>
</reference>
<keyword evidence="2" id="KW-1185">Reference proteome</keyword>
<dbReference type="Proteomes" id="UP000290289">
    <property type="component" value="Chromosome 6"/>
</dbReference>